<dbReference type="AlphaFoldDB" id="A0A418KKC1"/>
<protein>
    <recommendedName>
        <fullName evidence="6">Transport permease protein</fullName>
    </recommendedName>
</protein>
<dbReference type="Proteomes" id="UP000284057">
    <property type="component" value="Unassembled WGS sequence"/>
</dbReference>
<keyword evidence="2 6" id="KW-0812">Transmembrane</keyword>
<reference evidence="8 9" key="1">
    <citation type="submission" date="2018-09" db="EMBL/GenBank/DDBJ databases">
        <title>Isolation, diversity and antifungal activity of actinobacteria from wheat.</title>
        <authorList>
            <person name="Han C."/>
        </authorList>
    </citation>
    <scope>NUCLEOTIDE SEQUENCE [LARGE SCALE GENOMIC DNA]</scope>
    <source>
        <strain evidence="8 9">NEAU-YY265</strain>
    </source>
</reference>
<dbReference type="InterPro" id="IPR047817">
    <property type="entry name" value="ABC2_TM_bact-type"/>
</dbReference>
<keyword evidence="9" id="KW-1185">Reference proteome</keyword>
<evidence type="ECO:0000256" key="1">
    <source>
        <dbReference type="ARBA" id="ARBA00004141"/>
    </source>
</evidence>
<name>A0A418KKC1_9ACTN</name>
<keyword evidence="6" id="KW-0813">Transport</keyword>
<feature type="transmembrane region" description="Helical" evidence="6">
    <location>
        <begin position="129"/>
        <end position="153"/>
    </location>
</feature>
<dbReference type="InterPro" id="IPR013525">
    <property type="entry name" value="ABC2_TM"/>
</dbReference>
<feature type="domain" description="ABC transmembrane type-2" evidence="7">
    <location>
        <begin position="17"/>
        <end position="244"/>
    </location>
</feature>
<comment type="subcellular location">
    <subcellularLocation>
        <location evidence="6">Cell membrane</location>
        <topology evidence="6">Multi-pass membrane protein</topology>
    </subcellularLocation>
    <subcellularLocation>
        <location evidence="1">Membrane</location>
        <topology evidence="1">Multi-pass membrane protein</topology>
    </subcellularLocation>
</comment>
<feature type="transmembrane region" description="Helical" evidence="6">
    <location>
        <begin position="104"/>
        <end position="123"/>
    </location>
</feature>
<dbReference type="EMBL" id="QUAL01000237">
    <property type="protein sequence ID" value="RIQ16674.1"/>
    <property type="molecule type" value="Genomic_DNA"/>
</dbReference>
<dbReference type="RefSeq" id="WP_119662078.1">
    <property type="nucleotide sequence ID" value="NZ_QUAL01000237.1"/>
</dbReference>
<dbReference type="PROSITE" id="PS51012">
    <property type="entry name" value="ABC_TM2"/>
    <property type="match status" value="1"/>
</dbReference>
<comment type="similarity">
    <text evidence="6">Belongs to the ABC-2 integral membrane protein family.</text>
</comment>
<evidence type="ECO:0000256" key="6">
    <source>
        <dbReference type="RuleBase" id="RU361157"/>
    </source>
</evidence>
<proteinExistence type="inferred from homology"/>
<dbReference type="PIRSF" id="PIRSF006648">
    <property type="entry name" value="DrrB"/>
    <property type="match status" value="1"/>
</dbReference>
<keyword evidence="6" id="KW-1003">Cell membrane</keyword>
<feature type="transmembrane region" description="Helical" evidence="6">
    <location>
        <begin position="160"/>
        <end position="181"/>
    </location>
</feature>
<comment type="caution">
    <text evidence="8">The sequence shown here is derived from an EMBL/GenBank/DDBJ whole genome shotgun (WGS) entry which is preliminary data.</text>
</comment>
<feature type="transmembrane region" description="Helical" evidence="6">
    <location>
        <begin position="214"/>
        <end position="236"/>
    </location>
</feature>
<organism evidence="8 9">
    <name type="scientific">Jiangella rhizosphaerae</name>
    <dbReference type="NCBI Taxonomy" id="2293569"/>
    <lineage>
        <taxon>Bacteria</taxon>
        <taxon>Bacillati</taxon>
        <taxon>Actinomycetota</taxon>
        <taxon>Actinomycetes</taxon>
        <taxon>Jiangellales</taxon>
        <taxon>Jiangellaceae</taxon>
        <taxon>Jiangella</taxon>
    </lineage>
</organism>
<sequence length="245" mass="26062">MITDTVTVFSRELRPVLRDPFSVVFSMIQPLVFLGLFAPLLPEVEGGSALQWFVPGIVVMSCLFSTSFTGSNLLFEIQTGAHERMLVTPLRRPALIVGRALKEIVPMIVQTAIIVLVCAPFGFDLHAGGIVVGVAILSVMAVGLGALSYTLALASKNTEWLFWTVQQTVLFPLLLLAGILLPVDDGPGWLRALSSANPLTYVVDAERALFNGEFPAATVLGAVVASVAVAVVGLAVGTRAMRRSS</sequence>
<evidence type="ECO:0000313" key="9">
    <source>
        <dbReference type="Proteomes" id="UP000284057"/>
    </source>
</evidence>
<evidence type="ECO:0000256" key="3">
    <source>
        <dbReference type="ARBA" id="ARBA00022989"/>
    </source>
</evidence>
<dbReference type="Pfam" id="PF01061">
    <property type="entry name" value="ABC2_membrane"/>
    <property type="match status" value="1"/>
</dbReference>
<dbReference type="OrthoDB" id="9255971at2"/>
<evidence type="ECO:0000256" key="4">
    <source>
        <dbReference type="ARBA" id="ARBA00023136"/>
    </source>
</evidence>
<evidence type="ECO:0000313" key="8">
    <source>
        <dbReference type="EMBL" id="RIQ16674.1"/>
    </source>
</evidence>
<dbReference type="GO" id="GO:0046677">
    <property type="term" value="P:response to antibiotic"/>
    <property type="evidence" value="ECO:0007669"/>
    <property type="project" value="UniProtKB-KW"/>
</dbReference>
<dbReference type="GO" id="GO:0043190">
    <property type="term" value="C:ATP-binding cassette (ABC) transporter complex"/>
    <property type="evidence" value="ECO:0007669"/>
    <property type="project" value="InterPro"/>
</dbReference>
<evidence type="ECO:0000256" key="2">
    <source>
        <dbReference type="ARBA" id="ARBA00022692"/>
    </source>
</evidence>
<dbReference type="PANTHER" id="PTHR43229">
    <property type="entry name" value="NODULATION PROTEIN J"/>
    <property type="match status" value="1"/>
</dbReference>
<accession>A0A418KKC1</accession>
<keyword evidence="5" id="KW-0046">Antibiotic resistance</keyword>
<dbReference type="PANTHER" id="PTHR43229:SF2">
    <property type="entry name" value="NODULATION PROTEIN J"/>
    <property type="match status" value="1"/>
</dbReference>
<keyword evidence="3 6" id="KW-1133">Transmembrane helix</keyword>
<evidence type="ECO:0000259" key="7">
    <source>
        <dbReference type="PROSITE" id="PS51012"/>
    </source>
</evidence>
<dbReference type="InterPro" id="IPR051784">
    <property type="entry name" value="Nod_factor_ABC_transporter"/>
</dbReference>
<feature type="transmembrane region" description="Helical" evidence="6">
    <location>
        <begin position="21"/>
        <end position="40"/>
    </location>
</feature>
<dbReference type="GO" id="GO:0140359">
    <property type="term" value="F:ABC-type transporter activity"/>
    <property type="evidence" value="ECO:0007669"/>
    <property type="project" value="InterPro"/>
</dbReference>
<gene>
    <name evidence="8" type="ORF">DY240_22715</name>
</gene>
<dbReference type="InterPro" id="IPR000412">
    <property type="entry name" value="ABC_2_transport"/>
</dbReference>
<keyword evidence="4 6" id="KW-0472">Membrane</keyword>
<evidence type="ECO:0000256" key="5">
    <source>
        <dbReference type="ARBA" id="ARBA00023251"/>
    </source>
</evidence>
<feature type="transmembrane region" description="Helical" evidence="6">
    <location>
        <begin position="52"/>
        <end position="75"/>
    </location>
</feature>